<protein>
    <submittedName>
        <fullName evidence="1">Heterogeneous nuclear ribonucleoprotein L</fullName>
    </submittedName>
</protein>
<sequence length="398" mass="42526">MRKLLIENMAEVGGVIALTGIESPNKRAKMDSGLTATNFDESKFARYYRTDAASSPTSSHSSPVASDSSTFYSYPYTFPSNSFSSYAYPCGQTDTTALYTYPASYGVHYNTLNGFSSEFSSATGYSLSPSSSISTLTSSSSLSIPQSLALNSTAHHNTPPSRVIHCRAVADGCKETDLISVLQPFGKITGVVMLKQRDIESAIALVSYSQSNTLTVLGRQMFVNYSKSQEIKRDKVLNGESNGASSEASNILLLTIINPLHPITVKAKKLNVFKNDDETWDYTGALSNNSGLNGSPLSISTEAIARAAQFPTVQSILAKVASLHSTSAPKSPTSGNTSPVENVVKKLGILGSSPYQLSQSGILGALPGMNQQQQQQQQQQQMNGIAHALNAVCQKDKV</sequence>
<evidence type="ECO:0000313" key="1">
    <source>
        <dbReference type="EMBL" id="KAK2573923.1"/>
    </source>
</evidence>
<gene>
    <name evidence="1" type="ORF">P5673_000030</name>
</gene>
<dbReference type="PANTHER" id="PTHR15592">
    <property type="entry name" value="MATRIN 3/NUCLEAR PROTEIN 220-RELATED"/>
    <property type="match status" value="1"/>
</dbReference>
<dbReference type="Gene3D" id="3.30.70.330">
    <property type="match status" value="1"/>
</dbReference>
<reference evidence="1" key="1">
    <citation type="journal article" date="2023" name="G3 (Bethesda)">
        <title>Whole genome assembly and annotation of the endangered Caribbean coral Acropora cervicornis.</title>
        <authorList>
            <person name="Selwyn J.D."/>
            <person name="Vollmer S.V."/>
        </authorList>
    </citation>
    <scope>NUCLEOTIDE SEQUENCE</scope>
    <source>
        <strain evidence="1">K2</strain>
    </source>
</reference>
<dbReference type="Proteomes" id="UP001249851">
    <property type="component" value="Unassembled WGS sequence"/>
</dbReference>
<name>A0AAD9R6T4_ACRCE</name>
<evidence type="ECO:0000313" key="2">
    <source>
        <dbReference type="Proteomes" id="UP001249851"/>
    </source>
</evidence>
<keyword evidence="1" id="KW-0687">Ribonucleoprotein</keyword>
<keyword evidence="2" id="KW-1185">Reference proteome</keyword>
<dbReference type="SUPFAM" id="SSF54928">
    <property type="entry name" value="RNA-binding domain, RBD"/>
    <property type="match status" value="1"/>
</dbReference>
<dbReference type="InterPro" id="IPR035979">
    <property type="entry name" value="RBD_domain_sf"/>
</dbReference>
<reference evidence="1" key="2">
    <citation type="journal article" date="2023" name="Science">
        <title>Genomic signatures of disease resistance in endangered staghorn corals.</title>
        <authorList>
            <person name="Vollmer S.V."/>
            <person name="Selwyn J.D."/>
            <person name="Despard B.A."/>
            <person name="Roesel C.L."/>
        </authorList>
    </citation>
    <scope>NUCLEOTIDE SEQUENCE</scope>
    <source>
        <strain evidence="1">K2</strain>
    </source>
</reference>
<dbReference type="EMBL" id="JARQWQ010000001">
    <property type="protein sequence ID" value="KAK2573923.1"/>
    <property type="molecule type" value="Genomic_DNA"/>
</dbReference>
<dbReference type="InterPro" id="IPR012677">
    <property type="entry name" value="Nucleotide-bd_a/b_plait_sf"/>
</dbReference>
<dbReference type="GO" id="GO:1990904">
    <property type="term" value="C:ribonucleoprotein complex"/>
    <property type="evidence" value="ECO:0007669"/>
    <property type="project" value="UniProtKB-KW"/>
</dbReference>
<dbReference type="AlphaFoldDB" id="A0AAD9R6T4"/>
<organism evidence="1 2">
    <name type="scientific">Acropora cervicornis</name>
    <name type="common">Staghorn coral</name>
    <dbReference type="NCBI Taxonomy" id="6130"/>
    <lineage>
        <taxon>Eukaryota</taxon>
        <taxon>Metazoa</taxon>
        <taxon>Cnidaria</taxon>
        <taxon>Anthozoa</taxon>
        <taxon>Hexacorallia</taxon>
        <taxon>Scleractinia</taxon>
        <taxon>Astrocoeniina</taxon>
        <taxon>Acroporidae</taxon>
        <taxon>Acropora</taxon>
    </lineage>
</organism>
<proteinExistence type="predicted"/>
<comment type="caution">
    <text evidence="1">The sequence shown here is derived from an EMBL/GenBank/DDBJ whole genome shotgun (WGS) entry which is preliminary data.</text>
</comment>
<dbReference type="GO" id="GO:0003676">
    <property type="term" value="F:nucleic acid binding"/>
    <property type="evidence" value="ECO:0007669"/>
    <property type="project" value="InterPro"/>
</dbReference>
<accession>A0AAD9R6T4</accession>